<keyword evidence="5 6" id="KW-0472">Membrane</keyword>
<keyword evidence="3 6" id="KW-0812">Transmembrane</keyword>
<evidence type="ECO:0000256" key="4">
    <source>
        <dbReference type="ARBA" id="ARBA00022989"/>
    </source>
</evidence>
<comment type="subcellular location">
    <subcellularLocation>
        <location evidence="1">Membrane</location>
        <topology evidence="1">Multi-pass membrane protein</topology>
    </subcellularLocation>
</comment>
<feature type="transmembrane region" description="Helical" evidence="6">
    <location>
        <begin position="140"/>
        <end position="159"/>
    </location>
</feature>
<evidence type="ECO:0000256" key="2">
    <source>
        <dbReference type="ARBA" id="ARBA00022448"/>
    </source>
</evidence>
<protein>
    <submittedName>
        <fullName evidence="7">Uncharacterized protein</fullName>
    </submittedName>
</protein>
<comment type="caution">
    <text evidence="7">The sequence shown here is derived from an EMBL/GenBank/DDBJ whole genome shotgun (WGS) entry which is preliminary data.</text>
</comment>
<evidence type="ECO:0000313" key="7">
    <source>
        <dbReference type="EMBL" id="KAG7844628.1"/>
    </source>
</evidence>
<dbReference type="EMBL" id="JAHLVD010000050">
    <property type="protein sequence ID" value="KAG7844628.1"/>
    <property type="molecule type" value="Genomic_DNA"/>
</dbReference>
<dbReference type="Proteomes" id="UP001197328">
    <property type="component" value="Unassembled WGS sequence"/>
</dbReference>
<evidence type="ECO:0000256" key="1">
    <source>
        <dbReference type="ARBA" id="ARBA00004141"/>
    </source>
</evidence>
<evidence type="ECO:0000313" key="8">
    <source>
        <dbReference type="Proteomes" id="UP001197328"/>
    </source>
</evidence>
<gene>
    <name evidence="7" type="ORF">KL940_005421</name>
</gene>
<keyword evidence="8" id="KW-1185">Reference proteome</keyword>
<dbReference type="Gene3D" id="1.20.1250.20">
    <property type="entry name" value="MFS general substrate transporter like domains"/>
    <property type="match status" value="1"/>
</dbReference>
<dbReference type="PANTHER" id="PTHR43791:SF1">
    <property type="entry name" value="ALLANTOATE PERMEASE"/>
    <property type="match status" value="1"/>
</dbReference>
<keyword evidence="2" id="KW-0813">Transport</keyword>
<accession>A0ABQ7RP64</accession>
<proteinExistence type="predicted"/>
<evidence type="ECO:0000256" key="3">
    <source>
        <dbReference type="ARBA" id="ARBA00022692"/>
    </source>
</evidence>
<keyword evidence="4 6" id="KW-1133">Transmembrane helix</keyword>
<sequence length="188" mass="21639">MLESSINPAMVMITGQYYKADEQFLKYYLVEPWRLNLFIIGAVSMVIGIAFVLYVPDDPSKAWFLDDEEKARLVERLRGNQQGFGSKQIKMHQIKEALTDVVTWYYFWYGVSSDIPSGSMGSFGSILLNDDFEFSVSKSMLMSLPSGAIGFLGNPLFVWSCQKVWNSRMFISVFHCDLWAWQGFIFRN</sequence>
<feature type="transmembrane region" description="Helical" evidence="6">
    <location>
        <begin position="35"/>
        <end position="55"/>
    </location>
</feature>
<evidence type="ECO:0000256" key="5">
    <source>
        <dbReference type="ARBA" id="ARBA00023136"/>
    </source>
</evidence>
<dbReference type="InterPro" id="IPR036259">
    <property type="entry name" value="MFS_trans_sf"/>
</dbReference>
<name>A0ABQ7RP64_PICAN</name>
<evidence type="ECO:0000256" key="6">
    <source>
        <dbReference type="SAM" id="Phobius"/>
    </source>
</evidence>
<dbReference type="PANTHER" id="PTHR43791">
    <property type="entry name" value="PERMEASE-RELATED"/>
    <property type="match status" value="1"/>
</dbReference>
<dbReference type="SUPFAM" id="SSF103473">
    <property type="entry name" value="MFS general substrate transporter"/>
    <property type="match status" value="1"/>
</dbReference>
<organism evidence="7 8">
    <name type="scientific">Pichia angusta</name>
    <name type="common">Yeast</name>
    <name type="synonym">Hansenula polymorpha</name>
    <dbReference type="NCBI Taxonomy" id="870730"/>
    <lineage>
        <taxon>Eukaryota</taxon>
        <taxon>Fungi</taxon>
        <taxon>Dikarya</taxon>
        <taxon>Ascomycota</taxon>
        <taxon>Saccharomycotina</taxon>
        <taxon>Pichiomycetes</taxon>
        <taxon>Pichiales</taxon>
        <taxon>Pichiaceae</taxon>
        <taxon>Ogataea</taxon>
    </lineage>
</organism>
<reference evidence="7 8" key="1">
    <citation type="journal article" date="2021" name="G3 (Bethesda)">
        <title>Genomic diversity, chromosomal rearrangements, and interspecies hybridization in the ogataea polymorpha species complex.</title>
        <authorList>
            <person name="Hanson S.J."/>
            <person name="Cinneide E.O."/>
            <person name="Salzberg L.I."/>
            <person name="Wolfe K.H."/>
            <person name="McGowan J."/>
            <person name="Fitzpatrick D.A."/>
            <person name="Matlin K."/>
        </authorList>
    </citation>
    <scope>NUCLEOTIDE SEQUENCE [LARGE SCALE GENOMIC DNA]</scope>
    <source>
        <strain evidence="7">51-138</strain>
    </source>
</reference>